<evidence type="ECO:0000313" key="5">
    <source>
        <dbReference type="Proteomes" id="UP000325307"/>
    </source>
</evidence>
<dbReference type="SUPFAM" id="SSF55781">
    <property type="entry name" value="GAF domain-like"/>
    <property type="match status" value="1"/>
</dbReference>
<evidence type="ECO:0000259" key="3">
    <source>
        <dbReference type="PROSITE" id="PS50921"/>
    </source>
</evidence>
<dbReference type="RefSeq" id="WP_149956600.1">
    <property type="nucleotide sequence ID" value="NZ_BKDJ01000006.1"/>
</dbReference>
<proteinExistence type="predicted"/>
<dbReference type="Gene3D" id="3.30.450.40">
    <property type="match status" value="1"/>
</dbReference>
<evidence type="ECO:0000313" key="4">
    <source>
        <dbReference type="EMBL" id="GER22986.1"/>
    </source>
</evidence>
<keyword evidence="2" id="KW-0804">Transcription</keyword>
<dbReference type="PROSITE" id="PS50921">
    <property type="entry name" value="ANTAR"/>
    <property type="match status" value="1"/>
</dbReference>
<protein>
    <submittedName>
        <fullName evidence="4">ANTAR domain-containing protein</fullName>
    </submittedName>
</protein>
<dbReference type="InterPro" id="IPR005561">
    <property type="entry name" value="ANTAR"/>
</dbReference>
<dbReference type="Proteomes" id="UP000325307">
    <property type="component" value="Unassembled WGS sequence"/>
</dbReference>
<dbReference type="OrthoDB" id="3820533at2"/>
<evidence type="ECO:0000256" key="2">
    <source>
        <dbReference type="ARBA" id="ARBA00023163"/>
    </source>
</evidence>
<keyword evidence="1" id="KW-0805">Transcription regulation</keyword>
<dbReference type="InterPro" id="IPR003018">
    <property type="entry name" value="GAF"/>
</dbReference>
<feature type="domain" description="ANTAR" evidence="3">
    <location>
        <begin position="173"/>
        <end position="234"/>
    </location>
</feature>
<evidence type="ECO:0000256" key="1">
    <source>
        <dbReference type="ARBA" id="ARBA00023015"/>
    </source>
</evidence>
<dbReference type="Pfam" id="PF03861">
    <property type="entry name" value="ANTAR"/>
    <property type="match status" value="1"/>
</dbReference>
<comment type="caution">
    <text evidence="4">The sequence shown here is derived from an EMBL/GenBank/DDBJ whole genome shotgun (WGS) entry which is preliminary data.</text>
</comment>
<reference evidence="4 5" key="1">
    <citation type="submission" date="2019-09" db="EMBL/GenBank/DDBJ databases">
        <title>Arthrobacter zafarii sp. nov., a moderately thermotolerant and halotolerant actinobacterium isolated from Cholistan desert soil of Pakistan.</title>
        <authorList>
            <person name="Amin A."/>
            <person name="Ahmed I."/>
            <person name="Khalid N."/>
            <person name="Schumann P."/>
            <person name="Busse H.J."/>
            <person name="Khan I.U."/>
            <person name="Li S."/>
            <person name="Li W.J."/>
        </authorList>
    </citation>
    <scope>NUCLEOTIDE SEQUENCE [LARGE SCALE GENOMIC DNA]</scope>
    <source>
        <strain evidence="4 5">NCCP-1664</strain>
    </source>
</reference>
<dbReference type="Gene3D" id="1.10.10.10">
    <property type="entry name" value="Winged helix-like DNA-binding domain superfamily/Winged helix DNA-binding domain"/>
    <property type="match status" value="1"/>
</dbReference>
<dbReference type="SMART" id="SM01012">
    <property type="entry name" value="ANTAR"/>
    <property type="match status" value="1"/>
</dbReference>
<name>A0A5A7NR16_9MICC</name>
<accession>A0A5A7NR16</accession>
<gene>
    <name evidence="4" type="ORF">NCCP1664_14820</name>
</gene>
<dbReference type="InterPro" id="IPR012074">
    <property type="entry name" value="GAF_ANTAR"/>
</dbReference>
<sequence>MDHVQRPPVDTGAVAAHLPATILGSTDVHGFLAEVASNAVQMLALGDEQVSCGITLVTKQRTALATSSDTRARHTDETQRKIGTGPCLAAAKSHEPVSITDTHAETRWRSYLDAVHGSGIRSIFSIPFGVDEDTIGALNLYSPKPNAFPEHFTTRAQRYAHQASVSLRLALLIADLTDRKQDIVDAIQSRTNITLALGILMAVHRCTQQRAFALLRQAGQGSDGSLRTAAAKIIADTQNPTAVSGSA</sequence>
<dbReference type="AlphaFoldDB" id="A0A5A7NR16"/>
<dbReference type="Pfam" id="PF13185">
    <property type="entry name" value="GAF_2"/>
    <property type="match status" value="1"/>
</dbReference>
<dbReference type="InterPro" id="IPR029016">
    <property type="entry name" value="GAF-like_dom_sf"/>
</dbReference>
<dbReference type="InterPro" id="IPR036388">
    <property type="entry name" value="WH-like_DNA-bd_sf"/>
</dbReference>
<dbReference type="GO" id="GO:0003723">
    <property type="term" value="F:RNA binding"/>
    <property type="evidence" value="ECO:0007669"/>
    <property type="project" value="InterPro"/>
</dbReference>
<dbReference type="EMBL" id="BKDJ01000006">
    <property type="protein sequence ID" value="GER22986.1"/>
    <property type="molecule type" value="Genomic_DNA"/>
</dbReference>
<dbReference type="PIRSF" id="PIRSF036625">
    <property type="entry name" value="GAF_ANTAR"/>
    <property type="match status" value="1"/>
</dbReference>
<organism evidence="4 5">
    <name type="scientific">Zafaria cholistanensis</name>
    <dbReference type="NCBI Taxonomy" id="1682741"/>
    <lineage>
        <taxon>Bacteria</taxon>
        <taxon>Bacillati</taxon>
        <taxon>Actinomycetota</taxon>
        <taxon>Actinomycetes</taxon>
        <taxon>Micrococcales</taxon>
        <taxon>Micrococcaceae</taxon>
        <taxon>Zafaria</taxon>
    </lineage>
</organism>
<dbReference type="SMART" id="SM00065">
    <property type="entry name" value="GAF"/>
    <property type="match status" value="1"/>
</dbReference>
<keyword evidence="5" id="KW-1185">Reference proteome</keyword>